<evidence type="ECO:0000313" key="25">
    <source>
        <dbReference type="Proteomes" id="UP000051952"/>
    </source>
</evidence>
<evidence type="ECO:0000256" key="5">
    <source>
        <dbReference type="ARBA" id="ARBA00022670"/>
    </source>
</evidence>
<dbReference type="PANTHER" id="PTHR10942">
    <property type="entry name" value="LEISHMANOLYSIN-LIKE PEPTIDASE"/>
    <property type="match status" value="1"/>
</dbReference>
<evidence type="ECO:0000256" key="6">
    <source>
        <dbReference type="ARBA" id="ARBA00022723"/>
    </source>
</evidence>
<dbReference type="OrthoDB" id="527990at2759"/>
<keyword evidence="8" id="KW-0378">Hydrolase</keyword>
<keyword evidence="22" id="KW-1133">Transmembrane helix</keyword>
<evidence type="ECO:0000256" key="4">
    <source>
        <dbReference type="ARBA" id="ARBA00012397"/>
    </source>
</evidence>
<evidence type="ECO:0000256" key="7">
    <source>
        <dbReference type="ARBA" id="ARBA00022729"/>
    </source>
</evidence>
<comment type="similarity">
    <text evidence="3">Belongs to the peptidase M8 family.</text>
</comment>
<dbReference type="PRINTS" id="PR00782">
    <property type="entry name" value="LSHMANOLYSIN"/>
</dbReference>
<evidence type="ECO:0000256" key="22">
    <source>
        <dbReference type="SAM" id="Phobius"/>
    </source>
</evidence>
<dbReference type="Gene3D" id="2.30.34.10">
    <property type="entry name" value="Leishmanolysin domain 4"/>
    <property type="match status" value="1"/>
</dbReference>
<dbReference type="GO" id="GO:0004222">
    <property type="term" value="F:metalloendopeptidase activity"/>
    <property type="evidence" value="ECO:0007669"/>
    <property type="project" value="InterPro"/>
</dbReference>
<evidence type="ECO:0000256" key="2">
    <source>
        <dbReference type="ARBA" id="ARBA00004370"/>
    </source>
</evidence>
<keyword evidence="15" id="KW-0325">Glycoprotein</keyword>
<evidence type="ECO:0000256" key="12">
    <source>
        <dbReference type="ARBA" id="ARBA00023136"/>
    </source>
</evidence>
<feature type="compositionally biased region" description="Low complexity" evidence="21">
    <location>
        <begin position="1047"/>
        <end position="1057"/>
    </location>
</feature>
<accession>A0A0S4J691</accession>
<dbReference type="VEuPathDB" id="TriTrypDB:BSAL_88830"/>
<evidence type="ECO:0000256" key="8">
    <source>
        <dbReference type="ARBA" id="ARBA00022801"/>
    </source>
</evidence>
<sequence length="1178" mass="122967">GVVFVTAIIIAAIMVHQHVASASSIIRQQTVHEPHPLRHVSPPPLVHAHESHQQQHSYQCMHNDDQMIADMYHHGMDRDNYKNVHLSSFTSHQRISSHGRSFETEATGFSNIRIVLRTVDVENITKVCTVVGQVISDMEGSTATCTADDILTTAKKEILLNQVLPQAIALLNARLKVDPVVRNLVVGSTSACSFHTIPTVDTSTGISNADFVLYVSAAPTHDPTIAWASYCELDATNKRPLVGRSNFGPKYLTNSSALELRTVIRTGVHEIMHALGFSKQYVSNHNPSIFGNISTRGKNVFAINGSATVAAGRSFFNCSSLTAVELEDEGGSGTQYSHWERRNHYEDVMAGVVGDFMYISNLTLSYFHDLGVYQADFSYAETPLWGQRQGCSLLNESCMSTSNPGLGWMFCNDTQKKSNLCLYNYVGYSTCYVKNSTTPIPSYFQYFPSMPSLGGADSVVDYCPNVILGRRCSDNTTADDPYFGYHYGVGTRCLPVNNVILNGYTASSYPGAICTSVRCVDGVRIQFQLNNSAWIDCPADGSAGVVSAPAGYKGTISCPLAYRMCKGADDIFINSSMLATTAPPTTTTTLASTLPPTTTVGLTTSTSTVVSPTTAAPTTTASPPTTAPVTPASVVTTVAPKSTTAPLASTTTGAPTIVTTMPPTTVAPTTSSGPTTTTTFAPTVTTTTTTHAAASTRTTTATTPTPITTTLTTTRATLASTQPPTTTVGLATSSTTVTTAAPTTVAPIPSTTTHASSTTTSAPPATTGMPPPTATRAPTTATTTITVTSAPTTTTTTSVTTTSVPSTQVATPTTTATPRSSAPATGNVTLIAVSLRISGASWANALEKNYSGVISSVVADIAAKLNITNFPGSISALVAVQTSSAGLMIYANVSVSALVAGNVVRSADVTSPSVMSQNVSDGLSVLPLPRLAGVYSSSTSATDTIALAEPAAVSALTAAVVVPQPPTTSSTAAPLGATTNAATPTTTTNDSSPACGDLCIGLVAGLGGTAIVTAVVVMAVCYRKPPADSKQQPTTAVIDAPKEIKQQQRQPSGSQQPHVAEEKHLASSPPPQVMLQQKDSTNTQSAPSPTSVTASVSLQGPPTQHSAVQQQNQPQLHNNSANSMSILNDDDEVSLFISDVDHLIDLGDVDLAANSVVTTGGRYDPFSTDGQDTFQIVL</sequence>
<feature type="region of interest" description="Disordered" evidence="21">
    <location>
        <begin position="1044"/>
        <end position="1125"/>
    </location>
</feature>
<feature type="compositionally biased region" description="Low complexity" evidence="21">
    <location>
        <begin position="654"/>
        <end position="707"/>
    </location>
</feature>
<evidence type="ECO:0000256" key="17">
    <source>
        <dbReference type="ARBA" id="ARBA00030707"/>
    </source>
</evidence>
<dbReference type="GO" id="GO:0007155">
    <property type="term" value="P:cell adhesion"/>
    <property type="evidence" value="ECO:0007669"/>
    <property type="project" value="UniProtKB-KW"/>
</dbReference>
<comment type="subcellular location">
    <subcellularLocation>
        <location evidence="2">Membrane</location>
    </subcellularLocation>
</comment>
<evidence type="ECO:0000313" key="24">
    <source>
        <dbReference type="EMBL" id="CUG84503.1"/>
    </source>
</evidence>
<feature type="region of interest" description="Disordered" evidence="21">
    <location>
        <begin position="645"/>
        <end position="707"/>
    </location>
</feature>
<evidence type="ECO:0000256" key="16">
    <source>
        <dbReference type="ARBA" id="ARBA00030640"/>
    </source>
</evidence>
<keyword evidence="14" id="KW-1015">Disulfide bond</keyword>
<evidence type="ECO:0000256" key="19">
    <source>
        <dbReference type="PIRSR" id="PIRSR601577-1"/>
    </source>
</evidence>
<evidence type="ECO:0000256" key="21">
    <source>
        <dbReference type="SAM" id="MobiDB-lite"/>
    </source>
</evidence>
<keyword evidence="10" id="KW-0130">Cell adhesion</keyword>
<dbReference type="GO" id="GO:0006508">
    <property type="term" value="P:proteolysis"/>
    <property type="evidence" value="ECO:0007669"/>
    <property type="project" value="UniProtKB-KW"/>
</dbReference>
<dbReference type="PANTHER" id="PTHR10942:SF0">
    <property type="entry name" value="LEISHMANOLYSIN-LIKE PEPTIDASE"/>
    <property type="match status" value="1"/>
</dbReference>
<name>A0A0S4J691_BODSA</name>
<keyword evidence="9 20" id="KW-0862">Zinc</keyword>
<feature type="region of interest" description="Disordered" evidence="21">
    <location>
        <begin position="966"/>
        <end position="993"/>
    </location>
</feature>
<evidence type="ECO:0000256" key="23">
    <source>
        <dbReference type="SAM" id="SignalP"/>
    </source>
</evidence>
<evidence type="ECO:0000256" key="20">
    <source>
        <dbReference type="PIRSR" id="PIRSR601577-2"/>
    </source>
</evidence>
<comment type="catalytic activity">
    <reaction evidence="1">
        <text>Preference for hydrophobic residues at P1 and P1' and basic residues at P2' and P3'. A model nonapeptide is cleaved at -Ala-Tyr-|-Leu-Lys-Lys-.</text>
        <dbReference type="EC" id="3.4.24.36"/>
    </reaction>
</comment>
<feature type="binding site" evidence="20">
    <location>
        <position position="269"/>
    </location>
    <ligand>
        <name>Zn(2+)</name>
        <dbReference type="ChEBI" id="CHEBI:29105"/>
        <note>catalytic</note>
    </ligand>
</feature>
<evidence type="ECO:0000256" key="15">
    <source>
        <dbReference type="ARBA" id="ARBA00023180"/>
    </source>
</evidence>
<gene>
    <name evidence="24" type="ORF">BSAL_88830</name>
</gene>
<feature type="binding site" evidence="20">
    <location>
        <position position="273"/>
    </location>
    <ligand>
        <name>Zn(2+)</name>
        <dbReference type="ChEBI" id="CHEBI:29105"/>
        <note>catalytic</note>
    </ligand>
</feature>
<dbReference type="SUPFAM" id="SSF55486">
    <property type="entry name" value="Metalloproteases ('zincins'), catalytic domain"/>
    <property type="match status" value="1"/>
</dbReference>
<evidence type="ECO:0000256" key="3">
    <source>
        <dbReference type="ARBA" id="ARBA00005860"/>
    </source>
</evidence>
<evidence type="ECO:0000256" key="18">
    <source>
        <dbReference type="ARBA" id="ARBA00032290"/>
    </source>
</evidence>
<feature type="active site" evidence="19">
    <location>
        <position position="270"/>
    </location>
</feature>
<keyword evidence="13" id="KW-0865">Zymogen</keyword>
<keyword evidence="22" id="KW-0812">Transmembrane</keyword>
<feature type="binding site" evidence="20">
    <location>
        <position position="338"/>
    </location>
    <ligand>
        <name>Zn(2+)</name>
        <dbReference type="ChEBI" id="CHEBI:29105"/>
        <note>catalytic</note>
    </ligand>
</feature>
<evidence type="ECO:0000256" key="10">
    <source>
        <dbReference type="ARBA" id="ARBA00022889"/>
    </source>
</evidence>
<feature type="region of interest" description="Disordered" evidence="21">
    <location>
        <begin position="791"/>
        <end position="823"/>
    </location>
</feature>
<feature type="compositionally biased region" description="Polar residues" evidence="21">
    <location>
        <begin position="1074"/>
        <end position="1125"/>
    </location>
</feature>
<comment type="cofactor">
    <cofactor evidence="20">
        <name>Zn(2+)</name>
        <dbReference type="ChEBI" id="CHEBI:29105"/>
    </cofactor>
    <text evidence="20">Binds 1 zinc ion per subunit.</text>
</comment>
<evidence type="ECO:0000256" key="9">
    <source>
        <dbReference type="ARBA" id="ARBA00022833"/>
    </source>
</evidence>
<dbReference type="Gene3D" id="2.10.55.10">
    <property type="entry name" value="Leishmanolysin domain 3"/>
    <property type="match status" value="1"/>
</dbReference>
<dbReference type="Gene3D" id="3.90.132.10">
    <property type="entry name" value="Leishmanolysin , domain 2"/>
    <property type="match status" value="1"/>
</dbReference>
<reference evidence="25" key="1">
    <citation type="submission" date="2015-09" db="EMBL/GenBank/DDBJ databases">
        <authorList>
            <consortium name="Pathogen Informatics"/>
        </authorList>
    </citation>
    <scope>NUCLEOTIDE SEQUENCE [LARGE SCALE GENOMIC DNA]</scope>
    <source>
        <strain evidence="25">Lake Konstanz</strain>
    </source>
</reference>
<dbReference type="Pfam" id="PF01457">
    <property type="entry name" value="Peptidase_M8"/>
    <property type="match status" value="1"/>
</dbReference>
<feature type="region of interest" description="Disordered" evidence="21">
    <location>
        <begin position="745"/>
        <end position="778"/>
    </location>
</feature>
<dbReference type="Proteomes" id="UP000051952">
    <property type="component" value="Unassembled WGS sequence"/>
</dbReference>
<keyword evidence="7 23" id="KW-0732">Signal</keyword>
<proteinExistence type="inferred from homology"/>
<keyword evidence="25" id="KW-1185">Reference proteome</keyword>
<evidence type="ECO:0000256" key="11">
    <source>
        <dbReference type="ARBA" id="ARBA00023049"/>
    </source>
</evidence>
<feature type="non-terminal residue" evidence="24">
    <location>
        <position position="1"/>
    </location>
</feature>
<dbReference type="GO" id="GO:0016020">
    <property type="term" value="C:membrane"/>
    <property type="evidence" value="ECO:0007669"/>
    <property type="project" value="UniProtKB-SubCell"/>
</dbReference>
<feature type="compositionally biased region" description="Low complexity" evidence="21">
    <location>
        <begin position="966"/>
        <end position="989"/>
    </location>
</feature>
<dbReference type="EC" id="3.4.24.36" evidence="4"/>
<protein>
    <recommendedName>
        <fullName evidence="4">leishmanolysin</fullName>
        <ecNumber evidence="4">3.4.24.36</ecNumber>
    </recommendedName>
    <alternativeName>
        <fullName evidence="17">Cell surface protease</fullName>
    </alternativeName>
    <alternativeName>
        <fullName evidence="18">Major surface glycoprotein</fullName>
    </alternativeName>
    <alternativeName>
        <fullName evidence="16">Protein gp63</fullName>
    </alternativeName>
</protein>
<evidence type="ECO:0000256" key="13">
    <source>
        <dbReference type="ARBA" id="ARBA00023145"/>
    </source>
</evidence>
<evidence type="ECO:0000256" key="14">
    <source>
        <dbReference type="ARBA" id="ARBA00023157"/>
    </source>
</evidence>
<feature type="signal peptide" evidence="23">
    <location>
        <begin position="1"/>
        <end position="22"/>
    </location>
</feature>
<feature type="region of interest" description="Disordered" evidence="21">
    <location>
        <begin position="588"/>
        <end position="630"/>
    </location>
</feature>
<keyword evidence="5 24" id="KW-0645">Protease</keyword>
<dbReference type="InterPro" id="IPR001577">
    <property type="entry name" value="Peptidase_M8"/>
</dbReference>
<feature type="transmembrane region" description="Helical" evidence="22">
    <location>
        <begin position="1000"/>
        <end position="1022"/>
    </location>
</feature>
<keyword evidence="11 20" id="KW-0482">Metalloprotease</keyword>
<feature type="chain" id="PRO_5006622045" description="leishmanolysin" evidence="23">
    <location>
        <begin position="23"/>
        <end position="1178"/>
    </location>
</feature>
<organism evidence="24 25">
    <name type="scientific">Bodo saltans</name>
    <name type="common">Flagellated protozoan</name>
    <dbReference type="NCBI Taxonomy" id="75058"/>
    <lineage>
        <taxon>Eukaryota</taxon>
        <taxon>Discoba</taxon>
        <taxon>Euglenozoa</taxon>
        <taxon>Kinetoplastea</taxon>
        <taxon>Metakinetoplastina</taxon>
        <taxon>Eubodonida</taxon>
        <taxon>Bodonidae</taxon>
        <taxon>Bodo</taxon>
    </lineage>
</organism>
<evidence type="ECO:0000256" key="1">
    <source>
        <dbReference type="ARBA" id="ARBA00001249"/>
    </source>
</evidence>
<keyword evidence="12 22" id="KW-0472">Membrane</keyword>
<keyword evidence="6 20" id="KW-0479">Metal-binding</keyword>
<dbReference type="GO" id="GO:0005737">
    <property type="term" value="C:cytoplasm"/>
    <property type="evidence" value="ECO:0007669"/>
    <property type="project" value="TreeGrafter"/>
</dbReference>
<dbReference type="Gene3D" id="3.10.170.20">
    <property type="match status" value="1"/>
</dbReference>
<dbReference type="EMBL" id="CYKH01001121">
    <property type="protein sequence ID" value="CUG84503.1"/>
    <property type="molecule type" value="Genomic_DNA"/>
</dbReference>
<dbReference type="GO" id="GO:0046872">
    <property type="term" value="F:metal ion binding"/>
    <property type="evidence" value="ECO:0007669"/>
    <property type="project" value="UniProtKB-KW"/>
</dbReference>
<dbReference type="FunFam" id="3.90.132.10:FF:000001">
    <property type="entry name" value="leishmanolysin-like peptidase isoform X2"/>
    <property type="match status" value="1"/>
</dbReference>
<dbReference type="AlphaFoldDB" id="A0A0S4J691"/>